<dbReference type="GO" id="GO:0003723">
    <property type="term" value="F:RNA binding"/>
    <property type="evidence" value="ECO:0007669"/>
    <property type="project" value="InterPro"/>
</dbReference>
<evidence type="ECO:0000256" key="2">
    <source>
        <dbReference type="ARBA" id="ARBA00022737"/>
    </source>
</evidence>
<evidence type="ECO:0000256" key="3">
    <source>
        <dbReference type="PROSITE-ProRule" id="PRU00708"/>
    </source>
</evidence>
<dbReference type="FunFam" id="1.25.40.10:FF:000325">
    <property type="entry name" value="Pentatricopeptide repeat-containing protein At4g14820"/>
    <property type="match status" value="1"/>
</dbReference>
<evidence type="ECO:0000259" key="5">
    <source>
        <dbReference type="Pfam" id="PF14432"/>
    </source>
</evidence>
<sequence>MGKSCLRPITFLSHHPPPARPRPLSTGTTGTATNISDEIISLCSEGRLKEAFETHKSNIWTDPTLFSHLLQSCIRTRSARPARQLHSIIVTSGCSSDKFVSNHLLNTYSKLGELDTALQLFDVMPRRNFMSGNILINGYVQCGDLANARKVFDEMPERNIASWNAMVAGLTQFEFNEEGLGLFTEMHFSGLKPDEYTLGSLLRGCSGLKSLKAGRQVHAYVMKSGFELSLVVGSSLAHMYMKSGSLGEGERVIKAMPVCNVIACNTLIAGRAQNGCSEGALEQYSIMKMAGFRPDKITFASVLSSCSELATLGQGQQIHAEAVKAGANSSVSVISTLVSMYSRCGCLDDSVKAFLEYEHDDIVVLSSMMSAYGFHGRGQEAIDLFMRMERQGVEANDVTFLSLLYACSHCGLKDKGIEFFDLMIHKYGLEPRLEHHTCVVDLLGRSGCLDEAEALIRSMPIKADKVIWKTLLSACKIHKSADTAKRIAEEVLRLDPHDSASFVLLSNIHASAKRWQDVSDVRKAMKERRVKKEPGVSWLEVKNKVHQFCMADNSHPQLTEIHRYLKELTSEMKLWGYLPDTDSVLHDMNLEDKEDNLAHHSEKLAIAFALLNLPECIPIRVMKNLRVCSDCHVAIKYISEIKNREIVLRDASRFHHFKNGVCSCGDYW</sequence>
<dbReference type="InterPro" id="IPR002885">
    <property type="entry name" value="PPR_rpt"/>
</dbReference>
<dbReference type="Proteomes" id="UP001187471">
    <property type="component" value="Unassembled WGS sequence"/>
</dbReference>
<feature type="repeat" description="PPR" evidence="3">
    <location>
        <begin position="97"/>
        <end position="127"/>
    </location>
</feature>
<dbReference type="FunFam" id="1.25.40.10:FF:000073">
    <property type="entry name" value="Pentatricopeptide repeat-containing protein chloroplastic"/>
    <property type="match status" value="1"/>
</dbReference>
<feature type="domain" description="DYW" evidence="5">
    <location>
        <begin position="576"/>
        <end position="668"/>
    </location>
</feature>
<dbReference type="EMBL" id="JAVXUO010002567">
    <property type="protein sequence ID" value="KAK2971684.1"/>
    <property type="molecule type" value="Genomic_DNA"/>
</dbReference>
<comment type="similarity">
    <text evidence="1">Belongs to the PPR family. PCMP-H subfamily.</text>
</comment>
<organism evidence="6 7">
    <name type="scientific">Escallonia rubra</name>
    <dbReference type="NCBI Taxonomy" id="112253"/>
    <lineage>
        <taxon>Eukaryota</taxon>
        <taxon>Viridiplantae</taxon>
        <taxon>Streptophyta</taxon>
        <taxon>Embryophyta</taxon>
        <taxon>Tracheophyta</taxon>
        <taxon>Spermatophyta</taxon>
        <taxon>Magnoliopsida</taxon>
        <taxon>eudicotyledons</taxon>
        <taxon>Gunneridae</taxon>
        <taxon>Pentapetalae</taxon>
        <taxon>asterids</taxon>
        <taxon>campanulids</taxon>
        <taxon>Escalloniales</taxon>
        <taxon>Escalloniaceae</taxon>
        <taxon>Escallonia</taxon>
    </lineage>
</organism>
<dbReference type="AlphaFoldDB" id="A0AA88U589"/>
<dbReference type="NCBIfam" id="TIGR00756">
    <property type="entry name" value="PPR"/>
    <property type="match status" value="2"/>
</dbReference>
<dbReference type="Pfam" id="PF20431">
    <property type="entry name" value="E_motif"/>
    <property type="match status" value="1"/>
</dbReference>
<protein>
    <recommendedName>
        <fullName evidence="5">DYW domain-containing protein</fullName>
    </recommendedName>
</protein>
<keyword evidence="2" id="KW-0677">Repeat</keyword>
<name>A0AA88U589_9ASTE</name>
<dbReference type="Pfam" id="PF14432">
    <property type="entry name" value="DYW_deaminase"/>
    <property type="match status" value="1"/>
</dbReference>
<dbReference type="InterPro" id="IPR046848">
    <property type="entry name" value="E_motif"/>
</dbReference>
<dbReference type="PANTHER" id="PTHR47926">
    <property type="entry name" value="PENTATRICOPEPTIDE REPEAT-CONTAINING PROTEIN"/>
    <property type="match status" value="1"/>
</dbReference>
<dbReference type="Pfam" id="PF13041">
    <property type="entry name" value="PPR_2"/>
    <property type="match status" value="3"/>
</dbReference>
<dbReference type="InterPro" id="IPR011990">
    <property type="entry name" value="TPR-like_helical_dom_sf"/>
</dbReference>
<dbReference type="PROSITE" id="PS51375">
    <property type="entry name" value="PPR"/>
    <property type="match status" value="4"/>
</dbReference>
<feature type="repeat" description="PPR" evidence="3">
    <location>
        <begin position="128"/>
        <end position="162"/>
    </location>
</feature>
<dbReference type="Pfam" id="PF01535">
    <property type="entry name" value="PPR"/>
    <property type="match status" value="2"/>
</dbReference>
<proteinExistence type="inferred from homology"/>
<feature type="repeat" description="PPR" evidence="3">
    <location>
        <begin position="260"/>
        <end position="294"/>
    </location>
</feature>
<dbReference type="InterPro" id="IPR032867">
    <property type="entry name" value="DYW_dom"/>
</dbReference>
<dbReference type="PANTHER" id="PTHR47926:SF409">
    <property type="entry name" value="DYW DOMAIN-CONTAINING PROTEIN"/>
    <property type="match status" value="1"/>
</dbReference>
<evidence type="ECO:0000313" key="7">
    <source>
        <dbReference type="Proteomes" id="UP001187471"/>
    </source>
</evidence>
<reference evidence="6" key="1">
    <citation type="submission" date="2022-12" db="EMBL/GenBank/DDBJ databases">
        <title>Draft genome assemblies for two species of Escallonia (Escalloniales).</title>
        <authorList>
            <person name="Chanderbali A."/>
            <person name="Dervinis C."/>
            <person name="Anghel I."/>
            <person name="Soltis D."/>
            <person name="Soltis P."/>
            <person name="Zapata F."/>
        </authorList>
    </citation>
    <scope>NUCLEOTIDE SEQUENCE</scope>
    <source>
        <strain evidence="6">UCBG92.1500</strain>
        <tissue evidence="6">Leaf</tissue>
    </source>
</reference>
<feature type="repeat" description="PPR" evidence="3">
    <location>
        <begin position="361"/>
        <end position="395"/>
    </location>
</feature>
<gene>
    <name evidence="6" type="ORF">RJ640_007722</name>
</gene>
<dbReference type="GO" id="GO:0009451">
    <property type="term" value="P:RNA modification"/>
    <property type="evidence" value="ECO:0007669"/>
    <property type="project" value="InterPro"/>
</dbReference>
<dbReference type="InterPro" id="IPR046960">
    <property type="entry name" value="PPR_At4g14850-like_plant"/>
</dbReference>
<comment type="caution">
    <text evidence="6">The sequence shown here is derived from an EMBL/GenBank/DDBJ whole genome shotgun (WGS) entry which is preliminary data.</text>
</comment>
<evidence type="ECO:0000313" key="6">
    <source>
        <dbReference type="EMBL" id="KAK2971684.1"/>
    </source>
</evidence>
<evidence type="ECO:0000256" key="4">
    <source>
        <dbReference type="SAM" id="MobiDB-lite"/>
    </source>
</evidence>
<dbReference type="GO" id="GO:0008270">
    <property type="term" value="F:zinc ion binding"/>
    <property type="evidence" value="ECO:0007669"/>
    <property type="project" value="InterPro"/>
</dbReference>
<accession>A0AA88U589</accession>
<dbReference type="Gene3D" id="1.25.40.10">
    <property type="entry name" value="Tetratricopeptide repeat domain"/>
    <property type="match status" value="3"/>
</dbReference>
<feature type="region of interest" description="Disordered" evidence="4">
    <location>
        <begin position="1"/>
        <end position="31"/>
    </location>
</feature>
<dbReference type="FunFam" id="1.25.40.10:FF:000442">
    <property type="entry name" value="Pentatricopeptide repeat-containing protein At3g49710"/>
    <property type="match status" value="1"/>
</dbReference>
<evidence type="ECO:0000256" key="1">
    <source>
        <dbReference type="ARBA" id="ARBA00006643"/>
    </source>
</evidence>
<keyword evidence="7" id="KW-1185">Reference proteome</keyword>